<name>A0A370G223_9COXI</name>
<dbReference type="InterPro" id="IPR036873">
    <property type="entry name" value="Rhodanese-like_dom_sf"/>
</dbReference>
<dbReference type="Gene3D" id="3.40.250.10">
    <property type="entry name" value="Rhodanese-like domain"/>
    <property type="match status" value="1"/>
</dbReference>
<dbReference type="InterPro" id="IPR001307">
    <property type="entry name" value="Thiosulphate_STrfase_CS"/>
</dbReference>
<dbReference type="SUPFAM" id="SSF52821">
    <property type="entry name" value="Rhodanese/Cell cycle control phosphatase"/>
    <property type="match status" value="1"/>
</dbReference>
<evidence type="ECO:0000259" key="1">
    <source>
        <dbReference type="PROSITE" id="PS50206"/>
    </source>
</evidence>
<reference evidence="2 3" key="1">
    <citation type="submission" date="2018-07" db="EMBL/GenBank/DDBJ databases">
        <title>Genomic Encyclopedia of Type Strains, Phase IV (KMG-IV): sequencing the most valuable type-strain genomes for metagenomic binning, comparative biology and taxonomic classification.</title>
        <authorList>
            <person name="Goeker M."/>
        </authorList>
    </citation>
    <scope>NUCLEOTIDE SEQUENCE [LARGE SCALE GENOMIC DNA]</scope>
    <source>
        <strain evidence="2 3">DSM 16500</strain>
    </source>
</reference>
<gene>
    <name evidence="2" type="ORF">C8D86_1482</name>
</gene>
<organism evidence="2 3">
    <name type="scientific">Aquicella lusitana</name>
    <dbReference type="NCBI Taxonomy" id="254246"/>
    <lineage>
        <taxon>Bacteria</taxon>
        <taxon>Pseudomonadati</taxon>
        <taxon>Pseudomonadota</taxon>
        <taxon>Gammaproteobacteria</taxon>
        <taxon>Legionellales</taxon>
        <taxon>Coxiellaceae</taxon>
        <taxon>Aquicella</taxon>
    </lineage>
</organism>
<dbReference type="RefSeq" id="WP_114835495.1">
    <property type="nucleotide sequence ID" value="NZ_LR699114.1"/>
</dbReference>
<dbReference type="InterPro" id="IPR001763">
    <property type="entry name" value="Rhodanese-like_dom"/>
</dbReference>
<dbReference type="Proteomes" id="UP000254720">
    <property type="component" value="Unassembled WGS sequence"/>
</dbReference>
<dbReference type="PANTHER" id="PTHR43031">
    <property type="entry name" value="FAD-DEPENDENT OXIDOREDUCTASE"/>
    <property type="match status" value="1"/>
</dbReference>
<sequence length="131" mass="15142">MKDKLNQWTEANKPQKAADYFINRMAFTIGPGDLFDEMKKNKDDVNIIDVRNEEDFKKGHIPGAINLPEEKWHTLSGLNKDLMNVIYCYSVECHLAAKAAAQFAKSGFHVMELQGGYDRWKEKNFKIETEE</sequence>
<accession>A0A370G223</accession>
<dbReference type="InterPro" id="IPR050229">
    <property type="entry name" value="GlpE_sulfurtransferase"/>
</dbReference>
<dbReference type="EMBL" id="QQAX01000048">
    <property type="protein sequence ID" value="RDI36909.1"/>
    <property type="molecule type" value="Genomic_DNA"/>
</dbReference>
<feature type="domain" description="Rhodanese" evidence="1">
    <location>
        <begin position="41"/>
        <end position="129"/>
    </location>
</feature>
<dbReference type="OrthoDB" id="9802991at2"/>
<keyword evidence="3" id="KW-1185">Reference proteome</keyword>
<dbReference type="AlphaFoldDB" id="A0A370G223"/>
<dbReference type="GO" id="GO:0004792">
    <property type="term" value="F:thiosulfate-cyanide sulfurtransferase activity"/>
    <property type="evidence" value="ECO:0007669"/>
    <property type="project" value="InterPro"/>
</dbReference>
<protein>
    <submittedName>
        <fullName evidence="2">Rhodanese-related sulfurtransferase</fullName>
    </submittedName>
</protein>
<dbReference type="PANTHER" id="PTHR43031:SF1">
    <property type="entry name" value="PYRIDINE NUCLEOTIDE-DISULPHIDE OXIDOREDUCTASE"/>
    <property type="match status" value="1"/>
</dbReference>
<dbReference type="Pfam" id="PF00581">
    <property type="entry name" value="Rhodanese"/>
    <property type="match status" value="1"/>
</dbReference>
<evidence type="ECO:0000313" key="3">
    <source>
        <dbReference type="Proteomes" id="UP000254720"/>
    </source>
</evidence>
<dbReference type="SMART" id="SM00450">
    <property type="entry name" value="RHOD"/>
    <property type="match status" value="1"/>
</dbReference>
<dbReference type="PROSITE" id="PS00380">
    <property type="entry name" value="RHODANESE_1"/>
    <property type="match status" value="1"/>
</dbReference>
<evidence type="ECO:0000313" key="2">
    <source>
        <dbReference type="EMBL" id="RDI36909.1"/>
    </source>
</evidence>
<comment type="caution">
    <text evidence="2">The sequence shown here is derived from an EMBL/GenBank/DDBJ whole genome shotgun (WGS) entry which is preliminary data.</text>
</comment>
<keyword evidence="2" id="KW-0808">Transferase</keyword>
<proteinExistence type="predicted"/>
<dbReference type="PROSITE" id="PS50206">
    <property type="entry name" value="RHODANESE_3"/>
    <property type="match status" value="1"/>
</dbReference>